<reference evidence="1 2" key="1">
    <citation type="submission" date="2018-06" db="EMBL/GenBank/DDBJ databases">
        <title>Genomic Encyclopedia of Archaeal and Bacterial Type Strains, Phase II (KMG-II): from individual species to whole genera.</title>
        <authorList>
            <person name="Goeker M."/>
        </authorList>
    </citation>
    <scope>NUCLEOTIDE SEQUENCE [LARGE SCALE GENOMIC DNA]</scope>
    <source>
        <strain evidence="1 2">DSM 23857</strain>
    </source>
</reference>
<sequence>MHTAHYANLQPGQSNTQGYSSNNDYIISCSLSGYISLLNHINKIITSIPHLATYVFCKGAQT</sequence>
<accession>A0A327QV46</accession>
<gene>
    <name evidence="1" type="ORF">LX64_01141</name>
</gene>
<evidence type="ECO:0000313" key="1">
    <source>
        <dbReference type="EMBL" id="RAJ08489.1"/>
    </source>
</evidence>
<evidence type="ECO:0000313" key="2">
    <source>
        <dbReference type="Proteomes" id="UP000249547"/>
    </source>
</evidence>
<dbReference type="EMBL" id="QLLL01000002">
    <property type="protein sequence ID" value="RAJ08489.1"/>
    <property type="molecule type" value="Genomic_DNA"/>
</dbReference>
<protein>
    <submittedName>
        <fullName evidence="1">Uncharacterized protein</fullName>
    </submittedName>
</protein>
<keyword evidence="2" id="KW-1185">Reference proteome</keyword>
<organism evidence="1 2">
    <name type="scientific">Chitinophaga skermanii</name>
    <dbReference type="NCBI Taxonomy" id="331697"/>
    <lineage>
        <taxon>Bacteria</taxon>
        <taxon>Pseudomonadati</taxon>
        <taxon>Bacteroidota</taxon>
        <taxon>Chitinophagia</taxon>
        <taxon>Chitinophagales</taxon>
        <taxon>Chitinophagaceae</taxon>
        <taxon>Chitinophaga</taxon>
    </lineage>
</organism>
<comment type="caution">
    <text evidence="1">The sequence shown here is derived from an EMBL/GenBank/DDBJ whole genome shotgun (WGS) entry which is preliminary data.</text>
</comment>
<dbReference type="AlphaFoldDB" id="A0A327QV46"/>
<dbReference type="Proteomes" id="UP000249547">
    <property type="component" value="Unassembled WGS sequence"/>
</dbReference>
<name>A0A327QV46_9BACT</name>
<proteinExistence type="predicted"/>